<evidence type="ECO:0000256" key="1">
    <source>
        <dbReference type="SAM" id="Phobius"/>
    </source>
</evidence>
<dbReference type="Proteomes" id="UP000502117">
    <property type="component" value="Chromosome"/>
</dbReference>
<feature type="transmembrane region" description="Helical" evidence="1">
    <location>
        <begin position="46"/>
        <end position="67"/>
    </location>
</feature>
<accession>A0A6G7LWI5</accession>
<dbReference type="EMBL" id="CP045857">
    <property type="protein sequence ID" value="QIJ06173.1"/>
    <property type="molecule type" value="Genomic_DNA"/>
</dbReference>
<dbReference type="AlphaFoldDB" id="A0A6G7LWI5"/>
<reference evidence="2 3" key="1">
    <citation type="submission" date="2019-11" db="EMBL/GenBank/DDBJ databases">
        <title>Complete Genome Sequence of Shewanella chilikensis Strain DC57, Isolated from Corroded Seal Rings at a floating production facility in Australia.</title>
        <authorList>
            <person name="Salgar-Chaparro S.J."/>
            <person name="Castillo-Villamizar G.A."/>
            <person name="Poehlein A."/>
            <person name="Daniel R."/>
            <person name="Machuca L."/>
        </authorList>
    </citation>
    <scope>NUCLEOTIDE SEQUENCE [LARGE SCALE GENOMIC DNA]</scope>
    <source>
        <strain evidence="2 3">DC57</strain>
    </source>
</reference>
<proteinExistence type="predicted"/>
<feature type="transmembrane region" description="Helical" evidence="1">
    <location>
        <begin position="344"/>
        <end position="362"/>
    </location>
</feature>
<dbReference type="NCBIfam" id="NF008712">
    <property type="entry name" value="PRK11715.1-1"/>
    <property type="match status" value="1"/>
</dbReference>
<evidence type="ECO:0000313" key="3">
    <source>
        <dbReference type="Proteomes" id="UP000502117"/>
    </source>
</evidence>
<dbReference type="Pfam" id="PF06123">
    <property type="entry name" value="CreD"/>
    <property type="match status" value="1"/>
</dbReference>
<feature type="transmembrane region" description="Helical" evidence="1">
    <location>
        <begin position="425"/>
        <end position="442"/>
    </location>
</feature>
<feature type="transmembrane region" description="Helical" evidence="1">
    <location>
        <begin position="393"/>
        <end position="413"/>
    </location>
</feature>
<feature type="transmembrane region" description="Helical" evidence="1">
    <location>
        <begin position="369"/>
        <end position="387"/>
    </location>
</feature>
<sequence length="474" mass="52451">MIFQIILILIALALLGAIGFGAYLLLKSLMKKQSSQTALPQFKSKLTLKLFAVAIVGLLSLIPLGMIQDLSQDRESLYRQVVREIGHTWGDAQTLAGPVLVLPFRYEVISDNNIDGKQHRSRQVYSDELLILPKGMTLDAGLQHEFRHRGIYQSLVYLGQVKGRANFELPKVNIPGLLGFDYNQARLVFGVSANQAIETVSHFNLAGEQGIPSLMSGTGLDNTGGLSRGFHRTIALDPSQGEYQLTFQLSLRGSEGLEVLPLAELSQIDIHADWPHPSFQGYLPASRNLSTEGFDANWQISHLSRNFPQVFRASDGRDLTEISASVTLFEPVTHYGKIERSLKYGILFILLTYILLLIFELGNKSRLSAVQYLMVGGAMCLFYLLMLSLSEHLLFLTAYLVAAAVPLLSIPLYVASASGSRRQGAIVAAMLASLYGVLYSILQLEDYALLMGTGLLVLIMMILMYLTRHQQIEE</sequence>
<protein>
    <submittedName>
        <fullName evidence="2">Cell envelope integrity protein CreD</fullName>
    </submittedName>
</protein>
<dbReference type="InterPro" id="IPR010364">
    <property type="entry name" value="Uncharacterised_IM_CreD"/>
</dbReference>
<keyword evidence="1" id="KW-0812">Transmembrane</keyword>
<evidence type="ECO:0000313" key="2">
    <source>
        <dbReference type="EMBL" id="QIJ06173.1"/>
    </source>
</evidence>
<organism evidence="2 3">
    <name type="scientific">Shewanella chilikensis</name>
    <dbReference type="NCBI Taxonomy" id="558541"/>
    <lineage>
        <taxon>Bacteria</taxon>
        <taxon>Pseudomonadati</taxon>
        <taxon>Pseudomonadota</taxon>
        <taxon>Gammaproteobacteria</taxon>
        <taxon>Alteromonadales</taxon>
        <taxon>Shewanellaceae</taxon>
        <taxon>Shewanella</taxon>
    </lineage>
</organism>
<dbReference type="PANTHER" id="PTHR30092">
    <property type="entry name" value="INNER MEMBRANE PROTEIN CRED"/>
    <property type="match status" value="1"/>
</dbReference>
<feature type="transmembrane region" description="Helical" evidence="1">
    <location>
        <begin position="6"/>
        <end position="26"/>
    </location>
</feature>
<dbReference type="GO" id="GO:0005886">
    <property type="term" value="C:plasma membrane"/>
    <property type="evidence" value="ECO:0007669"/>
    <property type="project" value="TreeGrafter"/>
</dbReference>
<dbReference type="PANTHER" id="PTHR30092:SF0">
    <property type="entry name" value="INNER MEMBRANE PROTEIN CRED"/>
    <property type="match status" value="1"/>
</dbReference>
<name>A0A6G7LWI5_9GAMM</name>
<gene>
    <name evidence="2" type="ORF">GII14_19750</name>
</gene>
<feature type="transmembrane region" description="Helical" evidence="1">
    <location>
        <begin position="448"/>
        <end position="466"/>
    </location>
</feature>
<dbReference type="PIRSF" id="PIRSF004548">
    <property type="entry name" value="CreD"/>
    <property type="match status" value="1"/>
</dbReference>
<keyword evidence="1" id="KW-0472">Membrane</keyword>
<dbReference type="KEGG" id="schk:GII14_19750"/>
<keyword evidence="1" id="KW-1133">Transmembrane helix</keyword>